<dbReference type="PROSITE" id="PS51845">
    <property type="entry name" value="PDEASE_I_2"/>
    <property type="match status" value="1"/>
</dbReference>
<keyword evidence="1" id="KW-0140">cGMP</keyword>
<proteinExistence type="inferred from homology"/>
<dbReference type="InterPro" id="IPR036971">
    <property type="entry name" value="PDEase_catalytic_dom_sf"/>
</dbReference>
<dbReference type="PANTHER" id="PTHR11347">
    <property type="entry name" value="CYCLIC NUCLEOTIDE PHOSPHODIESTERASE"/>
    <property type="match status" value="1"/>
</dbReference>
<keyword evidence="2 4" id="KW-0479">Metal-binding</keyword>
<name>A0ABQ9FL88_TEGGR</name>
<dbReference type="Gene3D" id="1.10.1300.10">
    <property type="entry name" value="3'5'-cyclic nucleotide phosphodiesterase, catalytic domain"/>
    <property type="match status" value="1"/>
</dbReference>
<dbReference type="Pfam" id="PF00233">
    <property type="entry name" value="PDEase_I"/>
    <property type="match status" value="1"/>
</dbReference>
<evidence type="ECO:0000256" key="2">
    <source>
        <dbReference type="ARBA" id="ARBA00022723"/>
    </source>
</evidence>
<evidence type="ECO:0000313" key="8">
    <source>
        <dbReference type="Proteomes" id="UP001217089"/>
    </source>
</evidence>
<dbReference type="InterPro" id="IPR029016">
    <property type="entry name" value="GAF-like_dom_sf"/>
</dbReference>
<feature type="domain" description="PDEase" evidence="6">
    <location>
        <begin position="482"/>
        <end position="805"/>
    </location>
</feature>
<dbReference type="Pfam" id="PF01590">
    <property type="entry name" value="GAF"/>
    <property type="match status" value="2"/>
</dbReference>
<evidence type="ECO:0000259" key="6">
    <source>
        <dbReference type="PROSITE" id="PS51845"/>
    </source>
</evidence>
<dbReference type="InterPro" id="IPR003018">
    <property type="entry name" value="GAF"/>
</dbReference>
<feature type="compositionally biased region" description="Polar residues" evidence="5">
    <location>
        <begin position="824"/>
        <end position="833"/>
    </location>
</feature>
<dbReference type="PRINTS" id="PR00387">
    <property type="entry name" value="PDIESTERASE1"/>
</dbReference>
<gene>
    <name evidence="7" type="ORF">KUTeg_005291</name>
</gene>
<feature type="compositionally biased region" description="Basic and acidic residues" evidence="5">
    <location>
        <begin position="804"/>
        <end position="823"/>
    </location>
</feature>
<dbReference type="SMART" id="SM00471">
    <property type="entry name" value="HDc"/>
    <property type="match status" value="1"/>
</dbReference>
<dbReference type="Gene3D" id="3.30.450.40">
    <property type="match status" value="2"/>
</dbReference>
<evidence type="ECO:0000313" key="7">
    <source>
        <dbReference type="EMBL" id="KAJ8317387.1"/>
    </source>
</evidence>
<accession>A0ABQ9FL88</accession>
<dbReference type="Proteomes" id="UP001217089">
    <property type="component" value="Unassembled WGS sequence"/>
</dbReference>
<protein>
    <recommendedName>
        <fullName evidence="4">Phosphodiesterase</fullName>
        <ecNumber evidence="4">3.1.4.-</ecNumber>
    </recommendedName>
</protein>
<evidence type="ECO:0000256" key="5">
    <source>
        <dbReference type="SAM" id="MobiDB-lite"/>
    </source>
</evidence>
<keyword evidence="3 4" id="KW-0378">Hydrolase</keyword>
<feature type="region of interest" description="Disordered" evidence="5">
    <location>
        <begin position="804"/>
        <end position="840"/>
    </location>
</feature>
<dbReference type="EC" id="3.1.4.-" evidence="4"/>
<evidence type="ECO:0000256" key="1">
    <source>
        <dbReference type="ARBA" id="ARBA00022535"/>
    </source>
</evidence>
<evidence type="ECO:0000256" key="4">
    <source>
        <dbReference type="RuleBase" id="RU363067"/>
    </source>
</evidence>
<comment type="cofactor">
    <cofactor evidence="4">
        <name>a divalent metal cation</name>
        <dbReference type="ChEBI" id="CHEBI:60240"/>
    </cofactor>
    <text evidence="4">Binds 2 divalent metal cations per subunit. Site 1 may preferentially bind zinc ions, while site 2 has a preference for magnesium and/or manganese ions.</text>
</comment>
<dbReference type="InterPro" id="IPR002073">
    <property type="entry name" value="PDEase_catalytic_dom"/>
</dbReference>
<comment type="caution">
    <text evidence="7">The sequence shown here is derived from an EMBL/GenBank/DDBJ whole genome shotgun (WGS) entry which is preliminary data.</text>
</comment>
<dbReference type="SUPFAM" id="SSF55781">
    <property type="entry name" value="GAF domain-like"/>
    <property type="match status" value="2"/>
</dbReference>
<dbReference type="InterPro" id="IPR003607">
    <property type="entry name" value="HD/PDEase_dom"/>
</dbReference>
<dbReference type="EMBL" id="JARBDR010000246">
    <property type="protein sequence ID" value="KAJ8317387.1"/>
    <property type="molecule type" value="Genomic_DNA"/>
</dbReference>
<dbReference type="InterPro" id="IPR023174">
    <property type="entry name" value="PDEase_CS"/>
</dbReference>
<evidence type="ECO:0000256" key="3">
    <source>
        <dbReference type="ARBA" id="ARBA00022801"/>
    </source>
</evidence>
<organism evidence="7 8">
    <name type="scientific">Tegillarca granosa</name>
    <name type="common">Malaysian cockle</name>
    <name type="synonym">Anadara granosa</name>
    <dbReference type="NCBI Taxonomy" id="220873"/>
    <lineage>
        <taxon>Eukaryota</taxon>
        <taxon>Metazoa</taxon>
        <taxon>Spiralia</taxon>
        <taxon>Lophotrochozoa</taxon>
        <taxon>Mollusca</taxon>
        <taxon>Bivalvia</taxon>
        <taxon>Autobranchia</taxon>
        <taxon>Pteriomorphia</taxon>
        <taxon>Arcoida</taxon>
        <taxon>Arcoidea</taxon>
        <taxon>Arcidae</taxon>
        <taxon>Tegillarca</taxon>
    </lineage>
</organism>
<dbReference type="SUPFAM" id="SSF109604">
    <property type="entry name" value="HD-domain/PDEase-like"/>
    <property type="match status" value="1"/>
</dbReference>
<dbReference type="InterPro" id="IPR023088">
    <property type="entry name" value="PDEase"/>
</dbReference>
<dbReference type="SMART" id="SM00065">
    <property type="entry name" value="GAF"/>
    <property type="match status" value="2"/>
</dbReference>
<dbReference type="PROSITE" id="PS00126">
    <property type="entry name" value="PDEASE_I_1"/>
    <property type="match status" value="1"/>
</dbReference>
<dbReference type="CDD" id="cd00077">
    <property type="entry name" value="HDc"/>
    <property type="match status" value="1"/>
</dbReference>
<reference evidence="7 8" key="1">
    <citation type="submission" date="2022-12" db="EMBL/GenBank/DDBJ databases">
        <title>Chromosome-level genome of Tegillarca granosa.</title>
        <authorList>
            <person name="Kim J."/>
        </authorList>
    </citation>
    <scope>NUCLEOTIDE SEQUENCE [LARGE SCALE GENOMIC DNA]</scope>
    <source>
        <strain evidence="7">Teg-2019</strain>
        <tissue evidence="7">Adductor muscle</tissue>
    </source>
</reference>
<sequence length="860" mass="97777">MGAKLKEDDVEKYLLSHPDFLKNWMSKHGTKEVMQKVVPRALLSSESDSSEESTPKQKMKKALFDKNARNSITQNMFKRYVEGRISRMKRKKKSREELLMLSEAELFMELIRDIATELDVNVLCHKILQNVSVLTNSDRGSLFLVRGSKDNKYLVSKLFDVTESSTLEESLHTEENEIKVPFGRGIAGNVAESKEVINIKNAYEDPRFNKDVDKKTGFKTHSILCCPILNYEGEVVGVAQIINKLSGSHEFTQQDEDVFKKYLIFCGIGITNAQLFELSVQEYRRNQMLLNLARGIFEEQNSLQKLVQKIMLDAQELLKCERCCVYLLDDAMEGEVIFSTAFDLSAKDGGNIQVMSSAALWKSKNADIARHVVVSDAPLNIADLELESKFADLAGEDEEGFKTRSILCMPIYNSDKKIIGVTQLINKLNGAAFNENDANIIEAFSIFTGLGIHNCQMYEDACRLMAKQSVALEVLSYHATAQKDETDKLMAAKVPEGKEIGLYTYEFNDFPMSEMDTCASVITMFSESGILNKFKIPYDVICRWTLSVKKNYRPVTYHNWRHAFNVAQTCFTMIYTGGLKPIFDELDIFTLLVGCLCHDLDHRGTNNAFQVKTASPLAVLYSTSVMEHHHFDHCIMILQSEGNNIFQSLSPDEYRRGIKMLEHSILSTDLALYFKKRGDFKAIVDAGETKFQMPERKDLLKAMMMTACDVAAITKPWDIQKEIAQLVANEFFEQGDIEKQQLGENPIAMMDREKKDELPKMQVGFIDAICIPVYKMFAEMNKKLDPMYKGVMNNRANWQALADEHEGKKTNVNGEKEPKKSVQEKNGQIGSLSKQDKQVENQEKRKFIICKLNIDVDDNI</sequence>
<comment type="similarity">
    <text evidence="4">Belongs to the cyclic nucleotide phosphodiesterase family.</text>
</comment>
<keyword evidence="8" id="KW-1185">Reference proteome</keyword>